<evidence type="ECO:0000313" key="1">
    <source>
        <dbReference type="EnsemblMetazoa" id="PPA05586.1"/>
    </source>
</evidence>
<accession>A0A2A6CK77</accession>
<dbReference type="InterPro" id="IPR019423">
    <property type="entry name" value="7TM_GPCR_serpentine_rcpt_Srj"/>
</dbReference>
<dbReference type="PANTHER" id="PTHR45907">
    <property type="entry name" value="SERPENTINE RECEPTOR, CLASS J"/>
    <property type="match status" value="1"/>
</dbReference>
<accession>A0A8R1U4X3</accession>
<reference evidence="1" key="2">
    <citation type="submission" date="2022-06" db="UniProtKB">
        <authorList>
            <consortium name="EnsemblMetazoa"/>
        </authorList>
    </citation>
    <scope>IDENTIFICATION</scope>
    <source>
        <strain evidence="1">PS312</strain>
    </source>
</reference>
<gene>
    <name evidence="1" type="primary">WBGene00095140</name>
</gene>
<sequence>MRERGYVNPILNDITYFFQILITCLAFVFNVILIVIVRKSTNKGIGKYRNLITYFALSDIYYNSVHFIVYPIPENYGNAFFMRCHGIYTEFIGGAFYAGAYAHTFPILIFHFLYRLLSIKYPHYLKRFSYYLLALVAVTLTCNLLFFSTFYWLFRPEPEIIVCLTPIFNGSIPLPIVHTMDTTKNHQIAFYWTRGTFEGPRWRNLLGTGIICSTMFLAYAIILCCCFLINKYLKGATKSTQSIRLQKQLFRSLIYQVGDSEIQFDIRISVPDFRRLLRIIVTQLKSFVPLFTAYYPAGSALLLPVIGVTFTPISIFVPPVCVTHSLVDPLLLILTISEYRKSFFSLICLYKFARSANVPMVSRRISFQPAAQAAATEIVVDL</sequence>
<organism evidence="1 2">
    <name type="scientific">Pristionchus pacificus</name>
    <name type="common">Parasitic nematode worm</name>
    <dbReference type="NCBI Taxonomy" id="54126"/>
    <lineage>
        <taxon>Eukaryota</taxon>
        <taxon>Metazoa</taxon>
        <taxon>Ecdysozoa</taxon>
        <taxon>Nematoda</taxon>
        <taxon>Chromadorea</taxon>
        <taxon>Rhabditida</taxon>
        <taxon>Rhabditina</taxon>
        <taxon>Diplogasteromorpha</taxon>
        <taxon>Diplogasteroidea</taxon>
        <taxon>Neodiplogasteridae</taxon>
        <taxon>Pristionchus</taxon>
    </lineage>
</organism>
<proteinExistence type="predicted"/>
<dbReference type="SUPFAM" id="SSF81321">
    <property type="entry name" value="Family A G protein-coupled receptor-like"/>
    <property type="match status" value="1"/>
</dbReference>
<evidence type="ECO:0000313" key="2">
    <source>
        <dbReference type="Proteomes" id="UP000005239"/>
    </source>
</evidence>
<protein>
    <submittedName>
        <fullName evidence="1">G protein-coupled receptor</fullName>
    </submittedName>
</protein>
<keyword evidence="2" id="KW-1185">Reference proteome</keyword>
<dbReference type="InterPro" id="IPR019428">
    <property type="entry name" value="7TM_GPCR_serpentine_rcpt_Str"/>
</dbReference>
<dbReference type="Pfam" id="PF10326">
    <property type="entry name" value="7TM_GPCR_Str"/>
    <property type="match status" value="2"/>
</dbReference>
<dbReference type="AlphaFoldDB" id="A0A2A6CK77"/>
<dbReference type="PANTHER" id="PTHR45907:SF16">
    <property type="entry name" value="SERPENTINE RECEPTOR, CLASS J"/>
    <property type="match status" value="1"/>
</dbReference>
<dbReference type="Proteomes" id="UP000005239">
    <property type="component" value="Unassembled WGS sequence"/>
</dbReference>
<reference evidence="2" key="1">
    <citation type="journal article" date="2008" name="Nat. Genet.">
        <title>The Pristionchus pacificus genome provides a unique perspective on nematode lifestyle and parasitism.</title>
        <authorList>
            <person name="Dieterich C."/>
            <person name="Clifton S.W."/>
            <person name="Schuster L.N."/>
            <person name="Chinwalla A."/>
            <person name="Delehaunty K."/>
            <person name="Dinkelacker I."/>
            <person name="Fulton L."/>
            <person name="Fulton R."/>
            <person name="Godfrey J."/>
            <person name="Minx P."/>
            <person name="Mitreva M."/>
            <person name="Roeseler W."/>
            <person name="Tian H."/>
            <person name="Witte H."/>
            <person name="Yang S.P."/>
            <person name="Wilson R.K."/>
            <person name="Sommer R.J."/>
        </authorList>
    </citation>
    <scope>NUCLEOTIDE SEQUENCE [LARGE SCALE GENOMIC DNA]</scope>
    <source>
        <strain evidence="2">PS312</strain>
    </source>
</reference>
<dbReference type="EnsemblMetazoa" id="PPA05586.1">
    <property type="protein sequence ID" value="PPA05586.1"/>
    <property type="gene ID" value="WBGene00095140"/>
</dbReference>
<name>A0A2A6CK77_PRIPA</name>